<dbReference type="AlphaFoldDB" id="A0A9J6EHG9"/>
<dbReference type="EMBL" id="JABSTU010000004">
    <property type="protein sequence ID" value="KAH8033565.1"/>
    <property type="molecule type" value="Genomic_DNA"/>
</dbReference>
<dbReference type="Proteomes" id="UP000821866">
    <property type="component" value="Chromosome 2"/>
</dbReference>
<evidence type="ECO:0000313" key="3">
    <source>
        <dbReference type="Proteomes" id="UP000821866"/>
    </source>
</evidence>
<evidence type="ECO:0000256" key="1">
    <source>
        <dbReference type="SAM" id="MobiDB-lite"/>
    </source>
</evidence>
<name>A0A9J6EHG9_RHIMP</name>
<feature type="region of interest" description="Disordered" evidence="1">
    <location>
        <begin position="161"/>
        <end position="181"/>
    </location>
</feature>
<protein>
    <submittedName>
        <fullName evidence="2">Uncharacterized protein</fullName>
    </submittedName>
</protein>
<feature type="compositionally biased region" description="Polar residues" evidence="1">
    <location>
        <begin position="237"/>
        <end position="251"/>
    </location>
</feature>
<organism evidence="2 3">
    <name type="scientific">Rhipicephalus microplus</name>
    <name type="common">Cattle tick</name>
    <name type="synonym">Boophilus microplus</name>
    <dbReference type="NCBI Taxonomy" id="6941"/>
    <lineage>
        <taxon>Eukaryota</taxon>
        <taxon>Metazoa</taxon>
        <taxon>Ecdysozoa</taxon>
        <taxon>Arthropoda</taxon>
        <taxon>Chelicerata</taxon>
        <taxon>Arachnida</taxon>
        <taxon>Acari</taxon>
        <taxon>Parasitiformes</taxon>
        <taxon>Ixodida</taxon>
        <taxon>Ixodoidea</taxon>
        <taxon>Ixodidae</taxon>
        <taxon>Rhipicephalinae</taxon>
        <taxon>Rhipicephalus</taxon>
        <taxon>Boophilus</taxon>
    </lineage>
</organism>
<accession>A0A9J6EHG9</accession>
<reference evidence="2" key="1">
    <citation type="journal article" date="2020" name="Cell">
        <title>Large-Scale Comparative Analyses of Tick Genomes Elucidate Their Genetic Diversity and Vector Capacities.</title>
        <authorList>
            <consortium name="Tick Genome and Microbiome Consortium (TIGMIC)"/>
            <person name="Jia N."/>
            <person name="Wang J."/>
            <person name="Shi W."/>
            <person name="Du L."/>
            <person name="Sun Y."/>
            <person name="Zhan W."/>
            <person name="Jiang J.F."/>
            <person name="Wang Q."/>
            <person name="Zhang B."/>
            <person name="Ji P."/>
            <person name="Bell-Sakyi L."/>
            <person name="Cui X.M."/>
            <person name="Yuan T.T."/>
            <person name="Jiang B.G."/>
            <person name="Yang W.F."/>
            <person name="Lam T.T."/>
            <person name="Chang Q.C."/>
            <person name="Ding S.J."/>
            <person name="Wang X.J."/>
            <person name="Zhu J.G."/>
            <person name="Ruan X.D."/>
            <person name="Zhao L."/>
            <person name="Wei J.T."/>
            <person name="Ye R.Z."/>
            <person name="Que T.C."/>
            <person name="Du C.H."/>
            <person name="Zhou Y.H."/>
            <person name="Cheng J.X."/>
            <person name="Dai P.F."/>
            <person name="Guo W.B."/>
            <person name="Han X.H."/>
            <person name="Huang E.J."/>
            <person name="Li L.F."/>
            <person name="Wei W."/>
            <person name="Gao Y.C."/>
            <person name="Liu J.Z."/>
            <person name="Shao H.Z."/>
            <person name="Wang X."/>
            <person name="Wang C.C."/>
            <person name="Yang T.C."/>
            <person name="Huo Q.B."/>
            <person name="Li W."/>
            <person name="Chen H.Y."/>
            <person name="Chen S.E."/>
            <person name="Zhou L.G."/>
            <person name="Ni X.B."/>
            <person name="Tian J.H."/>
            <person name="Sheng Y."/>
            <person name="Liu T."/>
            <person name="Pan Y.S."/>
            <person name="Xia L.Y."/>
            <person name="Li J."/>
            <person name="Zhao F."/>
            <person name="Cao W.C."/>
        </authorList>
    </citation>
    <scope>NUCLEOTIDE SEQUENCE</scope>
    <source>
        <strain evidence="2">Rmic-2018</strain>
    </source>
</reference>
<proteinExistence type="predicted"/>
<gene>
    <name evidence="2" type="ORF">HPB51_013895</name>
</gene>
<feature type="compositionally biased region" description="Basic residues" evidence="1">
    <location>
        <begin position="163"/>
        <end position="172"/>
    </location>
</feature>
<evidence type="ECO:0000313" key="2">
    <source>
        <dbReference type="EMBL" id="KAH8033565.1"/>
    </source>
</evidence>
<reference evidence="2" key="2">
    <citation type="submission" date="2021-09" db="EMBL/GenBank/DDBJ databases">
        <authorList>
            <person name="Jia N."/>
            <person name="Wang J."/>
            <person name="Shi W."/>
            <person name="Du L."/>
            <person name="Sun Y."/>
            <person name="Zhan W."/>
            <person name="Jiang J."/>
            <person name="Wang Q."/>
            <person name="Zhang B."/>
            <person name="Ji P."/>
            <person name="Sakyi L.B."/>
            <person name="Cui X."/>
            <person name="Yuan T."/>
            <person name="Jiang B."/>
            <person name="Yang W."/>
            <person name="Lam T.T.-Y."/>
            <person name="Chang Q."/>
            <person name="Ding S."/>
            <person name="Wang X."/>
            <person name="Zhu J."/>
            <person name="Ruan X."/>
            <person name="Zhao L."/>
            <person name="Wei J."/>
            <person name="Que T."/>
            <person name="Du C."/>
            <person name="Cheng J."/>
            <person name="Dai P."/>
            <person name="Han X."/>
            <person name="Huang E."/>
            <person name="Gao Y."/>
            <person name="Liu J."/>
            <person name="Shao H."/>
            <person name="Ye R."/>
            <person name="Li L."/>
            <person name="Wei W."/>
            <person name="Wang X."/>
            <person name="Wang C."/>
            <person name="Huo Q."/>
            <person name="Li W."/>
            <person name="Guo W."/>
            <person name="Chen H."/>
            <person name="Chen S."/>
            <person name="Zhou L."/>
            <person name="Zhou L."/>
            <person name="Ni X."/>
            <person name="Tian J."/>
            <person name="Zhou Y."/>
            <person name="Sheng Y."/>
            <person name="Liu T."/>
            <person name="Pan Y."/>
            <person name="Xia L."/>
            <person name="Li J."/>
            <person name="Zhao F."/>
            <person name="Cao W."/>
        </authorList>
    </citation>
    <scope>NUCLEOTIDE SEQUENCE</scope>
    <source>
        <strain evidence="2">Rmic-2018</strain>
        <tissue evidence="2">Larvae</tissue>
    </source>
</reference>
<feature type="region of interest" description="Disordered" evidence="1">
    <location>
        <begin position="231"/>
        <end position="281"/>
    </location>
</feature>
<sequence>MEAPRRDPRYPQQGRELQARPRPEMQYSCRQCRPSWWLDDSSVDGRVPWPEPGSPADLRIGMASQRAGCRSDSGNSSASGLSEAVVELVISGIYVNDSKVSWDFAPFPRSSRDPKGKCYGGNTLGALHKRATSLTGLRVQFSEPYGVHKIIRETRCANSNKLGTRRKKRRPARQQMASVSLSVAADERHLSPLRSTDNTMDTQTSQDAATFKKVNEKDHNAQLWITIALRANKHRQPQSQTAPKQEQTRTPSEPAPRQSRLETCLPRLPPLPAKDYKTPMRPHRGFNVGKVSPKTLLFAVAQEAKLASVKTGMKLSVDENQNVLTISTSSENIASALGKIAKISVCSNLRHHLIWYCTRLFLQRGVVHRIGKDTTPEDSS</sequence>
<comment type="caution">
    <text evidence="2">The sequence shown here is derived from an EMBL/GenBank/DDBJ whole genome shotgun (WGS) entry which is preliminary data.</text>
</comment>
<feature type="region of interest" description="Disordered" evidence="1">
    <location>
        <begin position="1"/>
        <end position="25"/>
    </location>
</feature>
<keyword evidence="3" id="KW-1185">Reference proteome</keyword>